<dbReference type="EMBL" id="JAUSVO010000003">
    <property type="protein sequence ID" value="MDQ0437978.1"/>
    <property type="molecule type" value="Genomic_DNA"/>
</dbReference>
<keyword evidence="3" id="KW-1185">Reference proteome</keyword>
<reference evidence="2 3" key="1">
    <citation type="submission" date="2023-07" db="EMBL/GenBank/DDBJ databases">
        <title>Genomic Encyclopedia of Type Strains, Phase IV (KMG-IV): sequencing the most valuable type-strain genomes for metagenomic binning, comparative biology and taxonomic classification.</title>
        <authorList>
            <person name="Goeker M."/>
        </authorList>
    </citation>
    <scope>NUCLEOTIDE SEQUENCE [LARGE SCALE GENOMIC DNA]</scope>
    <source>
        <strain evidence="2 3">B6-8</strain>
    </source>
</reference>
<accession>A0ABU0H6N6</accession>
<sequence length="303" mass="33819">MSGSPWMKFYPRDWRGDQALRAVSIGARGLWMECLCIMHEAEPYGHLLLNGEIPGDDALARMTGTSVDELREHLAELRQAGVLSVTRKGIITSRRMIKDFSKAQKGTNAVNKRWSQVTETTEKKDGPNRSPNRVPTHPPNTQKPESRIQKEDASLRSASAPRGKQELDGIEARCRQAAGLVDDASPSLLDLSPIRTLLDKGWSLETDILPVLRSAEARGKRGRTWLYYVRMVEEAKAKNDAIGRPPPSSKIPADQAWRNKILEFKRSGLWLADWGERPGSAGCQVPADILIEFGYGQPKNERV</sequence>
<organism evidence="2 3">
    <name type="scientific">Kaistia dalseonensis</name>
    <dbReference type="NCBI Taxonomy" id="410840"/>
    <lineage>
        <taxon>Bacteria</taxon>
        <taxon>Pseudomonadati</taxon>
        <taxon>Pseudomonadota</taxon>
        <taxon>Alphaproteobacteria</taxon>
        <taxon>Hyphomicrobiales</taxon>
        <taxon>Kaistiaceae</taxon>
        <taxon>Kaistia</taxon>
    </lineage>
</organism>
<evidence type="ECO:0000313" key="2">
    <source>
        <dbReference type="EMBL" id="MDQ0437978.1"/>
    </source>
</evidence>
<feature type="compositionally biased region" description="Polar residues" evidence="1">
    <location>
        <begin position="129"/>
        <end position="143"/>
    </location>
</feature>
<name>A0ABU0H6N6_9HYPH</name>
<proteinExistence type="predicted"/>
<comment type="caution">
    <text evidence="2">The sequence shown here is derived from an EMBL/GenBank/DDBJ whole genome shotgun (WGS) entry which is preliminary data.</text>
</comment>
<protein>
    <submittedName>
        <fullName evidence="2">Transcriptional regulator</fullName>
    </submittedName>
</protein>
<feature type="compositionally biased region" description="Basic and acidic residues" evidence="1">
    <location>
        <begin position="144"/>
        <end position="154"/>
    </location>
</feature>
<feature type="compositionally biased region" description="Polar residues" evidence="1">
    <location>
        <begin position="104"/>
        <end position="119"/>
    </location>
</feature>
<evidence type="ECO:0000256" key="1">
    <source>
        <dbReference type="SAM" id="MobiDB-lite"/>
    </source>
</evidence>
<evidence type="ECO:0000313" key="3">
    <source>
        <dbReference type="Proteomes" id="UP001241603"/>
    </source>
</evidence>
<dbReference type="RefSeq" id="WP_266348902.1">
    <property type="nucleotide sequence ID" value="NZ_JAPKNG010000003.1"/>
</dbReference>
<dbReference type="Proteomes" id="UP001241603">
    <property type="component" value="Unassembled WGS sequence"/>
</dbReference>
<feature type="region of interest" description="Disordered" evidence="1">
    <location>
        <begin position="102"/>
        <end position="167"/>
    </location>
</feature>
<gene>
    <name evidence="2" type="ORF">QO014_002370</name>
</gene>